<dbReference type="Proteomes" id="UP000694414">
    <property type="component" value="Unplaced"/>
</dbReference>
<evidence type="ECO:0000313" key="2">
    <source>
        <dbReference type="Ensembl" id="ENSPSMP00000027625.1"/>
    </source>
</evidence>
<dbReference type="AlphaFoldDB" id="A0A8C9AHM9"/>
<reference evidence="2" key="2">
    <citation type="submission" date="2025-09" db="UniProtKB">
        <authorList>
            <consortium name="Ensembl"/>
        </authorList>
    </citation>
    <scope>IDENTIFICATION</scope>
</reference>
<dbReference type="GeneTree" id="ENSGT00960000191089"/>
<protein>
    <submittedName>
        <fullName evidence="2">Uncharacterized protein</fullName>
    </submittedName>
</protein>
<feature type="compositionally biased region" description="Polar residues" evidence="1">
    <location>
        <begin position="51"/>
        <end position="60"/>
    </location>
</feature>
<keyword evidence="3" id="KW-1185">Reference proteome</keyword>
<evidence type="ECO:0000313" key="3">
    <source>
        <dbReference type="Proteomes" id="UP000694414"/>
    </source>
</evidence>
<sequence length="83" mass="8949">MASYRKRGLLGNWVTETSYVWLQVVTVTPHGGTRAASTNDLVSKPAPTAGESRQTSASQTENKHPALWEEASLSPEAVLPTEP</sequence>
<dbReference type="Ensembl" id="ENSPSMT00000031934.1">
    <property type="protein sequence ID" value="ENSPSMP00000027625.1"/>
    <property type="gene ID" value="ENSPSMG00000019282.1"/>
</dbReference>
<name>A0A8C9AHM9_PROSS</name>
<organism evidence="2 3">
    <name type="scientific">Prolemur simus</name>
    <name type="common">Greater bamboo lemur</name>
    <name type="synonym">Hapalemur simus</name>
    <dbReference type="NCBI Taxonomy" id="1328070"/>
    <lineage>
        <taxon>Eukaryota</taxon>
        <taxon>Metazoa</taxon>
        <taxon>Chordata</taxon>
        <taxon>Craniata</taxon>
        <taxon>Vertebrata</taxon>
        <taxon>Euteleostomi</taxon>
        <taxon>Mammalia</taxon>
        <taxon>Eutheria</taxon>
        <taxon>Euarchontoglires</taxon>
        <taxon>Primates</taxon>
        <taxon>Strepsirrhini</taxon>
        <taxon>Lemuriformes</taxon>
        <taxon>Lemuridae</taxon>
        <taxon>Prolemur</taxon>
    </lineage>
</organism>
<feature type="region of interest" description="Disordered" evidence="1">
    <location>
        <begin position="31"/>
        <end position="83"/>
    </location>
</feature>
<accession>A0A8C9AHM9</accession>
<evidence type="ECO:0000256" key="1">
    <source>
        <dbReference type="SAM" id="MobiDB-lite"/>
    </source>
</evidence>
<reference evidence="2" key="1">
    <citation type="submission" date="2025-08" db="UniProtKB">
        <authorList>
            <consortium name="Ensembl"/>
        </authorList>
    </citation>
    <scope>IDENTIFICATION</scope>
</reference>
<proteinExistence type="predicted"/>